<organism evidence="6">
    <name type="scientific">Petromyces alliaceus</name>
    <name type="common">Aspergillus alliaceus</name>
    <dbReference type="NCBI Taxonomy" id="209559"/>
    <lineage>
        <taxon>Eukaryota</taxon>
        <taxon>Fungi</taxon>
        <taxon>Dikarya</taxon>
        <taxon>Ascomycota</taxon>
        <taxon>Pezizomycotina</taxon>
        <taxon>Eurotiomycetes</taxon>
        <taxon>Eurotiomycetidae</taxon>
        <taxon>Eurotiales</taxon>
        <taxon>Aspergillaceae</taxon>
        <taxon>Aspergillus</taxon>
        <taxon>Aspergillus subgen. Circumdati</taxon>
    </lineage>
</organism>
<name>A0A5N7BZ31_PETAA</name>
<dbReference type="SMART" id="SM00220">
    <property type="entry name" value="S_TKc"/>
    <property type="match status" value="1"/>
</dbReference>
<dbReference type="OrthoDB" id="626167at2759"/>
<keyword evidence="1" id="KW-0808">Transferase</keyword>
<dbReference type="GO" id="GO:0005524">
    <property type="term" value="F:ATP binding"/>
    <property type="evidence" value="ECO:0007669"/>
    <property type="project" value="UniProtKB-KW"/>
</dbReference>
<evidence type="ECO:0000256" key="3">
    <source>
        <dbReference type="ARBA" id="ARBA00022777"/>
    </source>
</evidence>
<dbReference type="SUPFAM" id="SSF56112">
    <property type="entry name" value="Protein kinase-like (PK-like)"/>
    <property type="match status" value="1"/>
</dbReference>
<dbReference type="EMBL" id="ML735299">
    <property type="protein sequence ID" value="KAE8387090.1"/>
    <property type="molecule type" value="Genomic_DNA"/>
</dbReference>
<evidence type="ECO:0000256" key="2">
    <source>
        <dbReference type="ARBA" id="ARBA00022741"/>
    </source>
</evidence>
<proteinExistence type="predicted"/>
<feature type="domain" description="Protein kinase" evidence="5">
    <location>
        <begin position="55"/>
        <end position="367"/>
    </location>
</feature>
<dbReference type="PANTHER" id="PTHR44329">
    <property type="entry name" value="SERINE/THREONINE-PROTEIN KINASE TNNI3K-RELATED"/>
    <property type="match status" value="1"/>
</dbReference>
<dbReference type="Pfam" id="PF00069">
    <property type="entry name" value="Pkinase"/>
    <property type="match status" value="1"/>
</dbReference>
<accession>A0A5N7BZ31</accession>
<reference evidence="6" key="1">
    <citation type="submission" date="2019-04" db="EMBL/GenBank/DDBJ databases">
        <title>Friends and foes A comparative genomics studyof 23 Aspergillus species from section Flavi.</title>
        <authorList>
            <consortium name="DOE Joint Genome Institute"/>
            <person name="Kjaerbolling I."/>
            <person name="Vesth T."/>
            <person name="Frisvad J.C."/>
            <person name="Nybo J.L."/>
            <person name="Theobald S."/>
            <person name="Kildgaard S."/>
            <person name="Isbrandt T."/>
            <person name="Kuo A."/>
            <person name="Sato A."/>
            <person name="Lyhne E.K."/>
            <person name="Kogle M.E."/>
            <person name="Wiebenga A."/>
            <person name="Kun R.S."/>
            <person name="Lubbers R.J."/>
            <person name="Makela M.R."/>
            <person name="Barry K."/>
            <person name="Chovatia M."/>
            <person name="Clum A."/>
            <person name="Daum C."/>
            <person name="Haridas S."/>
            <person name="He G."/>
            <person name="LaButti K."/>
            <person name="Lipzen A."/>
            <person name="Mondo S."/>
            <person name="Riley R."/>
            <person name="Salamov A."/>
            <person name="Simmons B.A."/>
            <person name="Magnuson J.K."/>
            <person name="Henrissat B."/>
            <person name="Mortensen U.H."/>
            <person name="Larsen T.O."/>
            <person name="Devries R.P."/>
            <person name="Grigoriev I.V."/>
            <person name="Machida M."/>
            <person name="Baker S.E."/>
            <person name="Andersen M.R."/>
        </authorList>
    </citation>
    <scope>NUCLEOTIDE SEQUENCE [LARGE SCALE GENOMIC DNA]</scope>
    <source>
        <strain evidence="6">IBT 14317</strain>
    </source>
</reference>
<keyword evidence="3 6" id="KW-0418">Kinase</keyword>
<evidence type="ECO:0000256" key="4">
    <source>
        <dbReference type="ARBA" id="ARBA00022840"/>
    </source>
</evidence>
<dbReference type="PANTHER" id="PTHR44329:SF288">
    <property type="entry name" value="MITOGEN-ACTIVATED PROTEIN KINASE KINASE KINASE 20"/>
    <property type="match status" value="1"/>
</dbReference>
<keyword evidence="4" id="KW-0067">ATP-binding</keyword>
<dbReference type="AlphaFoldDB" id="A0A5N7BZ31"/>
<dbReference type="InterPro" id="IPR051681">
    <property type="entry name" value="Ser/Thr_Kinases-Pseudokinases"/>
</dbReference>
<sequence length="488" mass="54692">MDSWSSTFGSSLPGASRIMSEASQFIARERAMPGYTSFICYVQSHDIHLIPQADIVIRDRIGSGAFMVVYKASSPRHLGNTSLAIKRINISLPEWESEVTRYTSELRGKADGESASVSGPPPPSIAPILVLEEASCTLKQLYDDIAHKARPKLSLDVKVSLWCDIANALSAVHLLGIIHGDLKPENILIFENFATDQLVTKLSDFGGCQPLPDEEGTGIDCGLRGTEYWNAPEVYDETNPYFRKPLRDYYSFGMVGAYIMFKEELNVGETLALVFGAKCWYDFLDLALGDVNIWTISASQQRKMIKADLRVLKPDAYTALPESLRKELMDQLEKKAQTSVGAEKAEYILSLSLWKVTRREITGEEFLAMLTEAARLGSLIAKGELNTFELTRPIEDQSFEERESNKWLLEYMLSGETDPTAFINKLQDGVPDLFSRTQLFEELRVELRLLSVEEGLSPASDDSLFMNALRAMADSDISRLRRIFTPHR</sequence>
<evidence type="ECO:0000256" key="1">
    <source>
        <dbReference type="ARBA" id="ARBA00022679"/>
    </source>
</evidence>
<evidence type="ECO:0000259" key="5">
    <source>
        <dbReference type="PROSITE" id="PS50011"/>
    </source>
</evidence>
<gene>
    <name evidence="6" type="ORF">BDV23DRAFT_186662</name>
</gene>
<keyword evidence="2" id="KW-0547">Nucleotide-binding</keyword>
<evidence type="ECO:0000313" key="6">
    <source>
        <dbReference type="EMBL" id="KAE8387090.1"/>
    </source>
</evidence>
<dbReference type="InterPro" id="IPR011009">
    <property type="entry name" value="Kinase-like_dom_sf"/>
</dbReference>
<dbReference type="InterPro" id="IPR008271">
    <property type="entry name" value="Ser/Thr_kinase_AS"/>
</dbReference>
<dbReference type="Proteomes" id="UP000326877">
    <property type="component" value="Unassembled WGS sequence"/>
</dbReference>
<dbReference type="InterPro" id="IPR000719">
    <property type="entry name" value="Prot_kinase_dom"/>
</dbReference>
<dbReference type="PROSITE" id="PS50011">
    <property type="entry name" value="PROTEIN_KINASE_DOM"/>
    <property type="match status" value="1"/>
</dbReference>
<dbReference type="PROSITE" id="PS00108">
    <property type="entry name" value="PROTEIN_KINASE_ST"/>
    <property type="match status" value="1"/>
</dbReference>
<dbReference type="GO" id="GO:0004674">
    <property type="term" value="F:protein serine/threonine kinase activity"/>
    <property type="evidence" value="ECO:0007669"/>
    <property type="project" value="TreeGrafter"/>
</dbReference>
<dbReference type="Gene3D" id="1.10.510.10">
    <property type="entry name" value="Transferase(Phosphotransferase) domain 1"/>
    <property type="match status" value="1"/>
</dbReference>
<protein>
    <submittedName>
        <fullName evidence="6">Kinase-like domain-containing protein</fullName>
    </submittedName>
</protein>